<evidence type="ECO:0000313" key="2">
    <source>
        <dbReference type="EMBL" id="EWG42622.1"/>
    </source>
</evidence>
<reference evidence="2 3" key="1">
    <citation type="journal article" date="2010" name="Nature">
        <title>Comparative genomics reveals mobile pathogenicity chromosomes in Fusarium.</title>
        <authorList>
            <person name="Ma L.J."/>
            <person name="van der Does H.C."/>
            <person name="Borkovich K.A."/>
            <person name="Coleman J.J."/>
            <person name="Daboussi M.J."/>
            <person name="Di Pietro A."/>
            <person name="Dufresne M."/>
            <person name="Freitag M."/>
            <person name="Grabherr M."/>
            <person name="Henrissat B."/>
            <person name="Houterman P.M."/>
            <person name="Kang S."/>
            <person name="Shim W.B."/>
            <person name="Woloshuk C."/>
            <person name="Xie X."/>
            <person name="Xu J.R."/>
            <person name="Antoniw J."/>
            <person name="Baker S.E."/>
            <person name="Bluhm B.H."/>
            <person name="Breakspear A."/>
            <person name="Brown D.W."/>
            <person name="Butchko R.A."/>
            <person name="Chapman S."/>
            <person name="Coulson R."/>
            <person name="Coutinho P.M."/>
            <person name="Danchin E.G."/>
            <person name="Diener A."/>
            <person name="Gale L.R."/>
            <person name="Gardiner D.M."/>
            <person name="Goff S."/>
            <person name="Hammond-Kosack K.E."/>
            <person name="Hilburn K."/>
            <person name="Hua-Van A."/>
            <person name="Jonkers W."/>
            <person name="Kazan K."/>
            <person name="Kodira C.D."/>
            <person name="Koehrsen M."/>
            <person name="Kumar L."/>
            <person name="Lee Y.H."/>
            <person name="Li L."/>
            <person name="Manners J.M."/>
            <person name="Miranda-Saavedra D."/>
            <person name="Mukherjee M."/>
            <person name="Park G."/>
            <person name="Park J."/>
            <person name="Park S.Y."/>
            <person name="Proctor R.H."/>
            <person name="Regev A."/>
            <person name="Ruiz-Roldan M.C."/>
            <person name="Sain D."/>
            <person name="Sakthikumar S."/>
            <person name="Sykes S."/>
            <person name="Schwartz D.C."/>
            <person name="Turgeon B.G."/>
            <person name="Wapinski I."/>
            <person name="Yoder O."/>
            <person name="Young S."/>
            <person name="Zeng Q."/>
            <person name="Zhou S."/>
            <person name="Galagan J."/>
            <person name="Cuomo C.A."/>
            <person name="Kistler H.C."/>
            <person name="Rep M."/>
        </authorList>
    </citation>
    <scope>NUCLEOTIDE SEQUENCE [LARGE SCALE GENOMIC DNA]</scope>
    <source>
        <strain evidence="3">M3125 / FGSC 7600</strain>
    </source>
</reference>
<organism evidence="2 3">
    <name type="scientific">Gibberella moniliformis (strain M3125 / FGSC 7600)</name>
    <name type="common">Maize ear and stalk rot fungus</name>
    <name type="synonym">Fusarium verticillioides</name>
    <dbReference type="NCBI Taxonomy" id="334819"/>
    <lineage>
        <taxon>Eukaryota</taxon>
        <taxon>Fungi</taxon>
        <taxon>Dikarya</taxon>
        <taxon>Ascomycota</taxon>
        <taxon>Pezizomycotina</taxon>
        <taxon>Sordariomycetes</taxon>
        <taxon>Hypocreomycetidae</taxon>
        <taxon>Hypocreales</taxon>
        <taxon>Nectriaceae</taxon>
        <taxon>Fusarium</taxon>
        <taxon>Fusarium fujikuroi species complex</taxon>
    </lineage>
</organism>
<feature type="compositionally biased region" description="Low complexity" evidence="1">
    <location>
        <begin position="254"/>
        <end position="270"/>
    </location>
</feature>
<dbReference type="GeneID" id="30062451"/>
<accession>W7MCQ8</accession>
<dbReference type="RefSeq" id="XP_018748813.1">
    <property type="nucleotide sequence ID" value="XM_018892169.1"/>
</dbReference>
<dbReference type="EMBL" id="CM000581">
    <property type="protein sequence ID" value="EWG42622.1"/>
    <property type="molecule type" value="Genomic_DNA"/>
</dbReference>
<protein>
    <submittedName>
        <fullName evidence="2">Uncharacterized protein</fullName>
    </submittedName>
</protein>
<keyword evidence="3" id="KW-1185">Reference proteome</keyword>
<dbReference type="KEGG" id="fvr:FVEG_04381"/>
<evidence type="ECO:0000313" key="3">
    <source>
        <dbReference type="Proteomes" id="UP000009096"/>
    </source>
</evidence>
<dbReference type="Proteomes" id="UP000009096">
    <property type="component" value="Chromosome 4"/>
</dbReference>
<feature type="compositionally biased region" description="Acidic residues" evidence="1">
    <location>
        <begin position="219"/>
        <end position="244"/>
    </location>
</feature>
<name>W7MCQ8_GIBM7</name>
<feature type="region of interest" description="Disordered" evidence="1">
    <location>
        <begin position="117"/>
        <end position="139"/>
    </location>
</feature>
<dbReference type="AlphaFoldDB" id="W7MCQ8"/>
<sequence length="987" mass="110342">MDYSSILSKPKSFFGKQKVWMARGEDLALFNTHRPNIQNLLRHSCIPESSHNLWIGLYRVGTTEDEAKTFVVVSCTDRRIRKLTRDILSSCPIFQPGQALDRFKVISKATLPETACEPRQTMQDEQDSENEPGLWNGDKGKNIARDEYKTIRISPSITSDSYLCRQVQARHVSGKGEVRYQTATAGPLINVDGRTYQLTVAHVVNFETKDIHDTIESATDDWDDWDEESDDDVNSGCSVDEDVASWDISASRNSTSDASDNGISSSLSSDSAFEVATQREGSGAAITKATFVDEELIGESAHPPSSPHPHHSELPVLEEFLIDHASPYLGFAPGSENCQISTEMDYLLIPINIDLQAEVSTYKSAELIQISEAFGLQGKTEPQPVIIATALLGYVEGVVFPSSSLLRPPGSKNFQTLYCINSYSAMSKGTSGSAVFDRKTGLLAGYIVLGCPEKNIWYMVPILDVLNDLEVRFHQKGKCQTRLDVDAATSLSDERVFRNEIPPDLLGTTQICQGGSSILMKGDYDQSMVSKPLKMTKLETFDKPTTSISKGSQREKPTCFDHWKSLFGHDANAPERGVLLLAKFRRLKTAFLQEMAHMLPDPVKAFEESEIKPEGTKVGSYDRKDGLQPMVWMLDIFEPIDKVRALNKRDLSELLKRKNLSPGSPDNTTDTPNFLYIKNSDPTAIMALHHTPSWLSIEGFQKVFSNCIATQPRITIDLNHDVSHQKSSLHGKLGSNMTAAYQSWLGSPSFRIEITLPFLVMVNHDEDDKRSIARNAAFRLTDKIYMYPATWSITVTGVSDRYWAAACLVDDFLGEEQPTAHDPFEDAILVSDDSWGDTADIKRPTSPRAYTLQALAVQLEKVAGYNYQTQLQLEKYWKTLEQNKNAGIDEMRNKLSCMIRFIDVLKCISSFNSELLVRLDTFASEELHNSPDDGPDYSLWQGVYQETGTPESLQRIRQSLGKLRDTQGLMASFEVKVQVWDILSHTT</sequence>
<dbReference type="OrthoDB" id="409136at2759"/>
<dbReference type="VEuPathDB" id="FungiDB:FVEG_04381"/>
<dbReference type="EMBL" id="DS022246">
    <property type="protein sequence ID" value="EWG42622.1"/>
    <property type="molecule type" value="Genomic_DNA"/>
</dbReference>
<dbReference type="eggNOG" id="ENOG502SYGZ">
    <property type="taxonomic scope" value="Eukaryota"/>
</dbReference>
<gene>
    <name evidence="2" type="ORF">FVEG_04381</name>
</gene>
<proteinExistence type="predicted"/>
<feature type="region of interest" description="Disordered" evidence="1">
    <location>
        <begin position="219"/>
        <end position="270"/>
    </location>
</feature>
<evidence type="ECO:0000256" key="1">
    <source>
        <dbReference type="SAM" id="MobiDB-lite"/>
    </source>
</evidence>